<dbReference type="EMBL" id="AILY01000054">
    <property type="protein sequence ID" value="EJF83071.1"/>
    <property type="molecule type" value="Genomic_DNA"/>
</dbReference>
<evidence type="ECO:0000256" key="4">
    <source>
        <dbReference type="ARBA" id="ARBA00023172"/>
    </source>
</evidence>
<protein>
    <recommendedName>
        <fullName evidence="5">Tyr recombinase domain-containing protein</fullName>
    </recommendedName>
</protein>
<keyword evidence="3" id="KW-0238">DNA-binding</keyword>
<dbReference type="Pfam" id="PF13356">
    <property type="entry name" value="Arm-DNA-bind_3"/>
    <property type="match status" value="1"/>
</dbReference>
<dbReference type="InterPro" id="IPR038488">
    <property type="entry name" value="Integrase_DNA-bd_sf"/>
</dbReference>
<dbReference type="HOGENOM" id="CLU_027562_0_2_5"/>
<name>J0QCK2_9HYPH</name>
<dbReference type="Gene3D" id="1.10.443.10">
    <property type="entry name" value="Intergrase catalytic core"/>
    <property type="match status" value="1"/>
</dbReference>
<organism evidence="6 7">
    <name type="scientific">Bartonella rattimassiliensis 15908</name>
    <dbReference type="NCBI Taxonomy" id="1094556"/>
    <lineage>
        <taxon>Bacteria</taxon>
        <taxon>Pseudomonadati</taxon>
        <taxon>Pseudomonadota</taxon>
        <taxon>Alphaproteobacteria</taxon>
        <taxon>Hyphomicrobiales</taxon>
        <taxon>Bartonellaceae</taxon>
        <taxon>Bartonella</taxon>
    </lineage>
</organism>
<dbReference type="PATRIC" id="fig|1094556.3.peg.1802"/>
<evidence type="ECO:0000259" key="5">
    <source>
        <dbReference type="PROSITE" id="PS51898"/>
    </source>
</evidence>
<dbReference type="Pfam" id="PF00589">
    <property type="entry name" value="Phage_integrase"/>
    <property type="match status" value="1"/>
</dbReference>
<evidence type="ECO:0000313" key="7">
    <source>
        <dbReference type="Proteomes" id="UP000001077"/>
    </source>
</evidence>
<dbReference type="SUPFAM" id="SSF56349">
    <property type="entry name" value="DNA breaking-rejoining enzymes"/>
    <property type="match status" value="1"/>
</dbReference>
<dbReference type="InterPro" id="IPR053876">
    <property type="entry name" value="Phage_int_M"/>
</dbReference>
<dbReference type="GO" id="GO:0015074">
    <property type="term" value="P:DNA integration"/>
    <property type="evidence" value="ECO:0007669"/>
    <property type="project" value="UniProtKB-KW"/>
</dbReference>
<evidence type="ECO:0000256" key="1">
    <source>
        <dbReference type="ARBA" id="ARBA00008857"/>
    </source>
</evidence>
<dbReference type="InterPro" id="IPR000914">
    <property type="entry name" value="SBP_5_dom"/>
</dbReference>
<evidence type="ECO:0000313" key="6">
    <source>
        <dbReference type="EMBL" id="EJF83071.1"/>
    </source>
</evidence>
<dbReference type="eggNOG" id="COG0582">
    <property type="taxonomic scope" value="Bacteria"/>
</dbReference>
<evidence type="ECO:0000256" key="3">
    <source>
        <dbReference type="ARBA" id="ARBA00023125"/>
    </source>
</evidence>
<dbReference type="Pfam" id="PF00496">
    <property type="entry name" value="SBP_bac_5"/>
    <property type="match status" value="1"/>
</dbReference>
<dbReference type="CDD" id="cd00801">
    <property type="entry name" value="INT_P4_C"/>
    <property type="match status" value="1"/>
</dbReference>
<dbReference type="Gene3D" id="1.10.150.130">
    <property type="match status" value="1"/>
</dbReference>
<reference evidence="6 7" key="1">
    <citation type="submission" date="2012-03" db="EMBL/GenBank/DDBJ databases">
        <title>The Genome Sequence of Bartonella rattimassiliensis 15908.</title>
        <authorList>
            <consortium name="The Broad Institute Genome Sequencing Platform"/>
            <consortium name="The Broad Institute Genome Sequencing Center for Infectious Disease"/>
            <person name="Feldgarden M."/>
            <person name="Kirby J."/>
            <person name="Kosoy M."/>
            <person name="Birtles R."/>
            <person name="Probert W.S."/>
            <person name="Chiaraviglio L."/>
            <person name="Young S.K."/>
            <person name="Zeng Q."/>
            <person name="Gargeya S."/>
            <person name="Fitzgerald M."/>
            <person name="Haas B."/>
            <person name="Abouelleil A."/>
            <person name="Alvarado L."/>
            <person name="Arachchi H.M."/>
            <person name="Berlin A."/>
            <person name="Chapman S.B."/>
            <person name="Gearin G."/>
            <person name="Goldberg J."/>
            <person name="Griggs A."/>
            <person name="Gujja S."/>
            <person name="Hansen M."/>
            <person name="Heiman D."/>
            <person name="Howarth C."/>
            <person name="Larimer J."/>
            <person name="Lui A."/>
            <person name="MacDonald P.J.P."/>
            <person name="McCowen C."/>
            <person name="Montmayeur A."/>
            <person name="Murphy C."/>
            <person name="Neiman D."/>
            <person name="Pearson M."/>
            <person name="Priest M."/>
            <person name="Roberts A."/>
            <person name="Saif S."/>
            <person name="Shea T."/>
            <person name="Sisk P."/>
            <person name="Stolte C."/>
            <person name="Sykes S."/>
            <person name="Wortman J."/>
            <person name="Nusbaum C."/>
            <person name="Birren B."/>
        </authorList>
    </citation>
    <scope>NUCLEOTIDE SEQUENCE [LARGE SCALE GENOMIC DNA]</scope>
    <source>
        <strain evidence="6 7">15908</strain>
    </source>
</reference>
<sequence length="504" mass="56774">MALMNRLNARSVATLGAGKYNDGADLLLHKRKDGGAQWILRYTIHGRRREMGLGALRNVSLKKARELANQWRSVLHEGRDPIKESEKQKREAISNLHYLKDIALDAFESRKAELKDDGKACDWFSPLRLYILPKLGCLPVSEITQTEIRNTLAPIWHTKAGTANRALIRLNLCLKHAAALGLDVDLQAVEKARALLGKQLHKTQNRPAMNWKDVPTFYKTLCQKTTITQLALRLLILTGVRTNPIRHIHKDQIDGDIWTIPAENMKGRRDATTEFRVPLSTEALKILKQARRLSRNDFFFSATGRGPLAARCMSHYMQQTGLKACPHGFRSSLRDWLAETTDAPYEVAETILAHTVGGKVERAYRRTDYLDQRRVFMDRWASYVTGQNNKRCGSLYVSVLFISSIMEKVRLVMRYLIDYEGLGKKLLKGIGVPRASFVPLGNFGALDEKEGQPFKLDIQKAKQLLTEAGYPNGFEVSFLVSNAPYTLLLAQSLQDSTAQAGSTS</sequence>
<comment type="similarity">
    <text evidence="1">Belongs to the 'phage' integrase family.</text>
</comment>
<comment type="caution">
    <text evidence="6">The sequence shown here is derived from an EMBL/GenBank/DDBJ whole genome shotgun (WGS) entry which is preliminary data.</text>
</comment>
<dbReference type="Proteomes" id="UP000001077">
    <property type="component" value="Unassembled WGS sequence"/>
</dbReference>
<dbReference type="GO" id="GO:0006310">
    <property type="term" value="P:DNA recombination"/>
    <property type="evidence" value="ECO:0007669"/>
    <property type="project" value="UniProtKB-KW"/>
</dbReference>
<keyword evidence="7" id="KW-1185">Reference proteome</keyword>
<dbReference type="InterPro" id="IPR002104">
    <property type="entry name" value="Integrase_catalytic"/>
</dbReference>
<dbReference type="PROSITE" id="PS51898">
    <property type="entry name" value="TYR_RECOMBINASE"/>
    <property type="match status" value="1"/>
</dbReference>
<dbReference type="PANTHER" id="PTHR30629">
    <property type="entry name" value="PROPHAGE INTEGRASE"/>
    <property type="match status" value="1"/>
</dbReference>
<dbReference type="InterPro" id="IPR011010">
    <property type="entry name" value="DNA_brk_join_enz"/>
</dbReference>
<evidence type="ECO:0000256" key="2">
    <source>
        <dbReference type="ARBA" id="ARBA00022908"/>
    </source>
</evidence>
<feature type="domain" description="Tyr recombinase" evidence="5">
    <location>
        <begin position="204"/>
        <end position="377"/>
    </location>
</feature>
<dbReference type="AlphaFoldDB" id="J0QCK2"/>
<dbReference type="SUPFAM" id="SSF53850">
    <property type="entry name" value="Periplasmic binding protein-like II"/>
    <property type="match status" value="1"/>
</dbReference>
<proteinExistence type="inferred from homology"/>
<dbReference type="Gene3D" id="3.30.160.390">
    <property type="entry name" value="Integrase, DNA-binding domain"/>
    <property type="match status" value="1"/>
</dbReference>
<dbReference type="InterPro" id="IPR025166">
    <property type="entry name" value="Integrase_DNA_bind_dom"/>
</dbReference>
<dbReference type="Pfam" id="PF22022">
    <property type="entry name" value="Phage_int_M"/>
    <property type="match status" value="1"/>
</dbReference>
<dbReference type="InterPro" id="IPR013762">
    <property type="entry name" value="Integrase-like_cat_sf"/>
</dbReference>
<dbReference type="InterPro" id="IPR050808">
    <property type="entry name" value="Phage_Integrase"/>
</dbReference>
<gene>
    <name evidence="6" type="ORF">MCY_01592</name>
</gene>
<keyword evidence="2" id="KW-0229">DNA integration</keyword>
<dbReference type="InterPro" id="IPR010998">
    <property type="entry name" value="Integrase_recombinase_N"/>
</dbReference>
<dbReference type="eggNOG" id="COG0747">
    <property type="taxonomic scope" value="Bacteria"/>
</dbReference>
<accession>J0QCK2</accession>
<dbReference type="Gene3D" id="3.10.105.10">
    <property type="entry name" value="Dipeptide-binding Protein, Domain 3"/>
    <property type="match status" value="1"/>
</dbReference>
<keyword evidence="4" id="KW-0233">DNA recombination</keyword>
<dbReference type="GO" id="GO:0003677">
    <property type="term" value="F:DNA binding"/>
    <property type="evidence" value="ECO:0007669"/>
    <property type="project" value="UniProtKB-KW"/>
</dbReference>
<dbReference type="PANTHER" id="PTHR30629:SF2">
    <property type="entry name" value="PROPHAGE INTEGRASE INTS-RELATED"/>
    <property type="match status" value="1"/>
</dbReference>